<dbReference type="InterPro" id="IPR008271">
    <property type="entry name" value="Ser/Thr_kinase_AS"/>
</dbReference>
<dbReference type="InterPro" id="IPR000719">
    <property type="entry name" value="Prot_kinase_dom"/>
</dbReference>
<dbReference type="InterPro" id="IPR058922">
    <property type="entry name" value="WHD_DRP"/>
</dbReference>
<feature type="compositionally biased region" description="Polar residues" evidence="5">
    <location>
        <begin position="316"/>
        <end position="326"/>
    </location>
</feature>
<organism evidence="6">
    <name type="scientific">Aegilops tauschii</name>
    <name type="common">Tausch's goatgrass</name>
    <name type="synonym">Aegilops squarrosa</name>
    <dbReference type="NCBI Taxonomy" id="37682"/>
    <lineage>
        <taxon>Eukaryota</taxon>
        <taxon>Viridiplantae</taxon>
        <taxon>Streptophyta</taxon>
        <taxon>Embryophyta</taxon>
        <taxon>Tracheophyta</taxon>
        <taxon>Spermatophyta</taxon>
        <taxon>Magnoliopsida</taxon>
        <taxon>Liliopsida</taxon>
        <taxon>Poales</taxon>
        <taxon>Poaceae</taxon>
        <taxon>BOP clade</taxon>
        <taxon>Pooideae</taxon>
        <taxon>Triticodae</taxon>
        <taxon>Triticeae</taxon>
        <taxon>Triticinae</taxon>
        <taxon>Aegilops</taxon>
    </lineage>
</organism>
<dbReference type="PROSITE" id="PS00108">
    <property type="entry name" value="PROTEIN_KINASE_ST"/>
    <property type="match status" value="1"/>
</dbReference>
<dbReference type="InterPro" id="IPR011009">
    <property type="entry name" value="Kinase-like_dom_sf"/>
</dbReference>
<dbReference type="SMART" id="SM00220">
    <property type="entry name" value="S_TKc"/>
    <property type="match status" value="1"/>
</dbReference>
<dbReference type="GO" id="GO:0005524">
    <property type="term" value="F:ATP binding"/>
    <property type="evidence" value="ECO:0007669"/>
    <property type="project" value="InterPro"/>
</dbReference>
<proteinExistence type="predicted"/>
<keyword evidence="2" id="KW-0611">Plant defense</keyword>
<evidence type="ECO:0000256" key="4">
    <source>
        <dbReference type="ARBA" id="ARBA00023136"/>
    </source>
</evidence>
<dbReference type="Gene3D" id="1.10.510.10">
    <property type="entry name" value="Transferase(Phosphotransferase) domain 1"/>
    <property type="match status" value="1"/>
</dbReference>
<reference evidence="6" key="1">
    <citation type="submission" date="2015-06" db="UniProtKB">
        <authorList>
            <consortium name="EnsemblPlants"/>
        </authorList>
    </citation>
    <scope>IDENTIFICATION</scope>
</reference>
<accession>M8CDV1</accession>
<dbReference type="EnsemblPlants" id="EMT21331">
    <property type="protein sequence ID" value="EMT21331"/>
    <property type="gene ID" value="F775_18988"/>
</dbReference>
<dbReference type="PANTHER" id="PTHR45707:SF77">
    <property type="entry name" value="PROTEIN KINASE DOMAIN-CONTAINING PROTEIN"/>
    <property type="match status" value="1"/>
</dbReference>
<dbReference type="Gene3D" id="3.80.10.10">
    <property type="entry name" value="Ribonuclease Inhibitor"/>
    <property type="match status" value="1"/>
</dbReference>
<feature type="region of interest" description="Disordered" evidence="5">
    <location>
        <begin position="305"/>
        <end position="327"/>
    </location>
</feature>
<name>M8CDV1_AEGTA</name>
<dbReference type="InterPro" id="IPR001245">
    <property type="entry name" value="Ser-Thr/Tyr_kinase_cat_dom"/>
</dbReference>
<dbReference type="PANTHER" id="PTHR45707">
    <property type="entry name" value="C2 CALCIUM/LIPID-BINDING PLANT PHOSPHORIBOSYLTRANSFERASE FAMILY PROTEIN"/>
    <property type="match status" value="1"/>
</dbReference>
<dbReference type="GO" id="GO:0004672">
    <property type="term" value="F:protein kinase activity"/>
    <property type="evidence" value="ECO:0007669"/>
    <property type="project" value="InterPro"/>
</dbReference>
<dbReference type="InterPro" id="IPR036388">
    <property type="entry name" value="WH-like_DNA-bd_sf"/>
</dbReference>
<dbReference type="Pfam" id="PF07714">
    <property type="entry name" value="PK_Tyr_Ser-Thr"/>
    <property type="match status" value="1"/>
</dbReference>
<dbReference type="PROSITE" id="PS50011">
    <property type="entry name" value="PROTEIN_KINASE_DOM"/>
    <property type="match status" value="1"/>
</dbReference>
<dbReference type="InterPro" id="IPR056789">
    <property type="entry name" value="LRR_R13L1-DRL21"/>
</dbReference>
<evidence type="ECO:0000256" key="1">
    <source>
        <dbReference type="ARBA" id="ARBA00022692"/>
    </source>
</evidence>
<keyword evidence="1" id="KW-0812">Transmembrane</keyword>
<keyword evidence="4" id="KW-0472">Membrane</keyword>
<evidence type="ECO:0000313" key="6">
    <source>
        <dbReference type="EnsemblPlants" id="EMT21331"/>
    </source>
</evidence>
<dbReference type="AlphaFoldDB" id="M8CDV1"/>
<dbReference type="GO" id="GO:0006952">
    <property type="term" value="P:defense response"/>
    <property type="evidence" value="ECO:0007669"/>
    <property type="project" value="UniProtKB-KW"/>
</dbReference>
<protein>
    <submittedName>
        <fullName evidence="6">Cysteine-rich receptor-like protein kinase 10</fullName>
    </submittedName>
</protein>
<keyword evidence="3" id="KW-1133">Transmembrane helix</keyword>
<dbReference type="SUPFAM" id="SSF56112">
    <property type="entry name" value="Protein kinase-like (PK-like)"/>
    <property type="match status" value="1"/>
</dbReference>
<evidence type="ECO:0000256" key="5">
    <source>
        <dbReference type="SAM" id="MobiDB-lite"/>
    </source>
</evidence>
<dbReference type="Pfam" id="PF23559">
    <property type="entry name" value="WHD_DRP"/>
    <property type="match status" value="1"/>
</dbReference>
<dbReference type="ExpressionAtlas" id="M8CDV1">
    <property type="expression patterns" value="baseline"/>
</dbReference>
<dbReference type="Gene3D" id="1.10.10.10">
    <property type="entry name" value="Winged helix-like DNA-binding domain superfamily/Winged helix DNA-binding domain"/>
    <property type="match status" value="1"/>
</dbReference>
<dbReference type="Pfam" id="PF25019">
    <property type="entry name" value="LRR_R13L1-DRL21"/>
    <property type="match status" value="1"/>
</dbReference>
<dbReference type="InterPro" id="IPR032675">
    <property type="entry name" value="LRR_dom_sf"/>
</dbReference>
<evidence type="ECO:0000256" key="3">
    <source>
        <dbReference type="ARBA" id="ARBA00022989"/>
    </source>
</evidence>
<evidence type="ECO:0000256" key="2">
    <source>
        <dbReference type="ARBA" id="ARBA00022821"/>
    </source>
</evidence>
<sequence>MRGGLAAITLSGRLLSGDHRDEIISSSGLDLQGKLVSTTVAVKRLTNTLMDEKEFHQEVECLMMVKHKNIVRFLGYCANRQGSMERRHEKFIMADVHQRLLCFEYLPNGNLYEYISDTSHRPKWTDHFQIITGICQGLHHLHQHNIVHLDLKPANILLDANLVPKIADFGLSRCFKEMQSRVFTGKGGTIGYTAPEFFDSTEIRYRHSYRLDIYSLGVIIIEILTGKKGYHDVDKVVESWSKMLDISQSDVQVEQVRVCAEIGLKCTDFNPANRPDTKHIISRLDEREIVDICIKTSMITSQKVKNASNELHKDTPNASGETSSERLNPGMLKNDIMHAIWLSYKQLNPDIKRCVKYCNIFPKRSKLNKDELVHLWITQGFIKTSCVTEDMEDVAEGYVQELVSCSFLQPEEDDYSIKYITILDLLHDLLDKIVGRDYFRIENARSQRGIVWKGDVPRDVRHLFVQNYDGELITKKILALENLRTLIIYVVEKDTPVEEKVIESICNSLPQLRDTPVEEKVIESICNSLPQLRSVKCPNIGRLISLQALPCNTFTVRNVQGYEIKQLRDLNKLCGNLVINGLENVKGKEEALESNLAAKKRLKELTIRWTDGSARRCSPEVEAEVLAGLCPHADLETLKIEFYKGSRYPDWMVYKRNGPKDLQNLTLYRWSQLGPGPELEAFPHLRTLTLVDCSWDTLPGNMEHLTSLKDLTISTCWNIRLLSTLPRSLEYFYVGYCNDEFIKSCGTVGHPNCQKLEHVHRKEIIRMACKTVVPIAIVPLFFYL</sequence>
<dbReference type="SUPFAM" id="SSF52058">
    <property type="entry name" value="L domain-like"/>
    <property type="match status" value="1"/>
</dbReference>